<keyword evidence="1" id="KW-0175">Coiled coil</keyword>
<reference evidence="2" key="1">
    <citation type="submission" date="2022-10" db="EMBL/GenBank/DDBJ databases">
        <title>Tapping the CABI collections for fungal endophytes: first genome assemblies for Collariella, Neodidymelliopsis, Ascochyta clinopodiicola, Didymella pomorum, Didymosphaeria variabile, Neocosmospora piperis and Neocucurbitaria cava.</title>
        <authorList>
            <person name="Hill R."/>
        </authorList>
    </citation>
    <scope>NUCLEOTIDE SEQUENCE</scope>
    <source>
        <strain evidence="2">IMI 356814</strain>
    </source>
</reference>
<dbReference type="AlphaFoldDB" id="A0A9W8YG06"/>
<dbReference type="OrthoDB" id="8954335at2759"/>
<proteinExistence type="predicted"/>
<feature type="coiled-coil region" evidence="1">
    <location>
        <begin position="190"/>
        <end position="300"/>
    </location>
</feature>
<evidence type="ECO:0000313" key="3">
    <source>
        <dbReference type="Proteomes" id="UP001140560"/>
    </source>
</evidence>
<dbReference type="Gene3D" id="3.40.50.300">
    <property type="entry name" value="P-loop containing nucleotide triphosphate hydrolases"/>
    <property type="match status" value="1"/>
</dbReference>
<dbReference type="Proteomes" id="UP001140560">
    <property type="component" value="Unassembled WGS sequence"/>
</dbReference>
<evidence type="ECO:0000313" key="2">
    <source>
        <dbReference type="EMBL" id="KAJ4377264.1"/>
    </source>
</evidence>
<evidence type="ECO:0000256" key="1">
    <source>
        <dbReference type="SAM" id="Coils"/>
    </source>
</evidence>
<dbReference type="SUPFAM" id="SSF52540">
    <property type="entry name" value="P-loop containing nucleoside triphosphate hydrolases"/>
    <property type="match status" value="1"/>
</dbReference>
<gene>
    <name evidence="2" type="ORF">N0V83_000088</name>
</gene>
<sequence>MSSQGTTRVEDFVFDHPAGLRIHLIDTPGFDDTNKSDTDVLKDIANWLAQSYKRQERLSGILFLHPISLNRITSGALRNLSMFKKLCGEDNFASVVLATTHWDEVNPQVGAAREHQLKTTTGMWEDMIKGGSQYLRHDQHAESAQGILDYMIERRQVFTLAIQHELVEEGASLLTTQAGQRLAADLLATEERHRQDLIKIQKNYEEAQRQRDSGALVQYQRLKRETQLQVDGEKRARLDLQANLDTLKREKQDEIRRNQETTARQMAEISRVRMSHTQDQEQMEGQIRDLQVQLESLGRKNGAQVGEGK</sequence>
<comment type="caution">
    <text evidence="2">The sequence shown here is derived from an EMBL/GenBank/DDBJ whole genome shotgun (WGS) entry which is preliminary data.</text>
</comment>
<dbReference type="EMBL" id="JAPEUY010000001">
    <property type="protein sequence ID" value="KAJ4377264.1"/>
    <property type="molecule type" value="Genomic_DNA"/>
</dbReference>
<name>A0A9W8YG06_9PLEO</name>
<keyword evidence="3" id="KW-1185">Reference proteome</keyword>
<accession>A0A9W8YG06</accession>
<protein>
    <recommendedName>
        <fullName evidence="4">G domain-containing protein</fullName>
    </recommendedName>
</protein>
<dbReference type="InterPro" id="IPR027417">
    <property type="entry name" value="P-loop_NTPase"/>
</dbReference>
<organism evidence="2 3">
    <name type="scientific">Neocucurbitaria cava</name>
    <dbReference type="NCBI Taxonomy" id="798079"/>
    <lineage>
        <taxon>Eukaryota</taxon>
        <taxon>Fungi</taxon>
        <taxon>Dikarya</taxon>
        <taxon>Ascomycota</taxon>
        <taxon>Pezizomycotina</taxon>
        <taxon>Dothideomycetes</taxon>
        <taxon>Pleosporomycetidae</taxon>
        <taxon>Pleosporales</taxon>
        <taxon>Pleosporineae</taxon>
        <taxon>Cucurbitariaceae</taxon>
        <taxon>Neocucurbitaria</taxon>
    </lineage>
</organism>
<evidence type="ECO:0008006" key="4">
    <source>
        <dbReference type="Google" id="ProtNLM"/>
    </source>
</evidence>